<gene>
    <name evidence="1" type="ORF">DdX_19686</name>
</gene>
<organism evidence="1 2">
    <name type="scientific">Ditylenchus destructor</name>
    <dbReference type="NCBI Taxonomy" id="166010"/>
    <lineage>
        <taxon>Eukaryota</taxon>
        <taxon>Metazoa</taxon>
        <taxon>Ecdysozoa</taxon>
        <taxon>Nematoda</taxon>
        <taxon>Chromadorea</taxon>
        <taxon>Rhabditida</taxon>
        <taxon>Tylenchina</taxon>
        <taxon>Tylenchomorpha</taxon>
        <taxon>Sphaerularioidea</taxon>
        <taxon>Anguinidae</taxon>
        <taxon>Anguininae</taxon>
        <taxon>Ditylenchus</taxon>
    </lineage>
</organism>
<name>A0AAD4QX69_9BILA</name>
<dbReference type="Proteomes" id="UP001201812">
    <property type="component" value="Unassembled WGS sequence"/>
</dbReference>
<comment type="caution">
    <text evidence="1">The sequence shown here is derived from an EMBL/GenBank/DDBJ whole genome shotgun (WGS) entry which is preliminary data.</text>
</comment>
<protein>
    <submittedName>
        <fullName evidence="1">Uncharacterized protein</fullName>
    </submittedName>
</protein>
<evidence type="ECO:0000313" key="1">
    <source>
        <dbReference type="EMBL" id="KAI1695257.1"/>
    </source>
</evidence>
<accession>A0AAD4QX69</accession>
<dbReference type="AlphaFoldDB" id="A0AAD4QX69"/>
<evidence type="ECO:0000313" key="2">
    <source>
        <dbReference type="Proteomes" id="UP001201812"/>
    </source>
</evidence>
<proteinExistence type="predicted"/>
<keyword evidence="2" id="KW-1185">Reference proteome</keyword>
<dbReference type="EMBL" id="JAKKPZ010000422">
    <property type="protein sequence ID" value="KAI1695257.1"/>
    <property type="molecule type" value="Genomic_DNA"/>
</dbReference>
<reference evidence="1" key="1">
    <citation type="submission" date="2022-01" db="EMBL/GenBank/DDBJ databases">
        <title>Genome Sequence Resource for Two Populations of Ditylenchus destructor, the Migratory Endoparasitic Phytonematode.</title>
        <authorList>
            <person name="Zhang H."/>
            <person name="Lin R."/>
            <person name="Xie B."/>
        </authorList>
    </citation>
    <scope>NUCLEOTIDE SEQUENCE</scope>
    <source>
        <strain evidence="1">BazhouSP</strain>
    </source>
</reference>
<sequence>MLCAFAISAHANASTLSQCNARAMASALVSKSRNGSKTGFLHSPEAASPRDNLFPRSRISRFAMVCSCNAQGSQWSVARNDKSRSRMIPQQVLSP</sequence>